<dbReference type="PROSITE" id="PS50048">
    <property type="entry name" value="ZN2_CY6_FUNGAL_2"/>
    <property type="match status" value="1"/>
</dbReference>
<dbReference type="PANTHER" id="PTHR47657">
    <property type="entry name" value="STEROL REGULATORY ELEMENT-BINDING PROTEIN ECM22"/>
    <property type="match status" value="1"/>
</dbReference>
<reference evidence="4 5" key="1">
    <citation type="submission" date="2016-04" db="EMBL/GenBank/DDBJ databases">
        <title>A degradative enzymes factory behind the ericoid mycorrhizal symbiosis.</title>
        <authorList>
            <consortium name="DOE Joint Genome Institute"/>
            <person name="Martino E."/>
            <person name="Morin E."/>
            <person name="Grelet G."/>
            <person name="Kuo A."/>
            <person name="Kohler A."/>
            <person name="Daghino S."/>
            <person name="Barry K."/>
            <person name="Choi C."/>
            <person name="Cichocki N."/>
            <person name="Clum A."/>
            <person name="Copeland A."/>
            <person name="Hainaut M."/>
            <person name="Haridas S."/>
            <person name="Labutti K."/>
            <person name="Lindquist E."/>
            <person name="Lipzen A."/>
            <person name="Khouja H.-R."/>
            <person name="Murat C."/>
            <person name="Ohm R."/>
            <person name="Olson A."/>
            <person name="Spatafora J."/>
            <person name="Veneault-Fourrey C."/>
            <person name="Henrissat B."/>
            <person name="Grigoriev I."/>
            <person name="Martin F."/>
            <person name="Perotto S."/>
        </authorList>
    </citation>
    <scope>NUCLEOTIDE SEQUENCE [LARGE SCALE GENOMIC DNA]</scope>
    <source>
        <strain evidence="4 5">F</strain>
    </source>
</reference>
<keyword evidence="5" id="KW-1185">Reference proteome</keyword>
<feature type="region of interest" description="Disordered" evidence="2">
    <location>
        <begin position="58"/>
        <end position="90"/>
    </location>
</feature>
<dbReference type="OrthoDB" id="3545515at2759"/>
<evidence type="ECO:0000259" key="3">
    <source>
        <dbReference type="PROSITE" id="PS50048"/>
    </source>
</evidence>
<evidence type="ECO:0000256" key="1">
    <source>
        <dbReference type="ARBA" id="ARBA00023242"/>
    </source>
</evidence>
<proteinExistence type="predicted"/>
<dbReference type="SUPFAM" id="SSF57701">
    <property type="entry name" value="Zn2/Cys6 DNA-binding domain"/>
    <property type="match status" value="1"/>
</dbReference>
<dbReference type="PANTHER" id="PTHR47657:SF12">
    <property type="entry name" value="ZN(II)2CYS6 TRANSCRIPTION FACTOR (EUROFUNG)"/>
    <property type="match status" value="1"/>
</dbReference>
<feature type="domain" description="Zn(2)-C6 fungal-type" evidence="3">
    <location>
        <begin position="17"/>
        <end position="47"/>
    </location>
</feature>
<dbReference type="EMBL" id="KZ613947">
    <property type="protein sequence ID" value="PMD39257.1"/>
    <property type="molecule type" value="Genomic_DNA"/>
</dbReference>
<keyword evidence="1" id="KW-0539">Nucleus</keyword>
<evidence type="ECO:0000256" key="2">
    <source>
        <dbReference type="SAM" id="MobiDB-lite"/>
    </source>
</evidence>
<dbReference type="AlphaFoldDB" id="A0A2J6RL84"/>
<dbReference type="GO" id="GO:0008270">
    <property type="term" value="F:zinc ion binding"/>
    <property type="evidence" value="ECO:0007669"/>
    <property type="project" value="InterPro"/>
</dbReference>
<dbReference type="InterPro" id="IPR001138">
    <property type="entry name" value="Zn2Cys6_DnaBD"/>
</dbReference>
<dbReference type="Gene3D" id="4.10.240.10">
    <property type="entry name" value="Zn(2)-C6 fungal-type DNA-binding domain"/>
    <property type="match status" value="1"/>
</dbReference>
<protein>
    <recommendedName>
        <fullName evidence="3">Zn(2)-C6 fungal-type domain-containing protein</fullName>
    </recommendedName>
</protein>
<name>A0A2J6RL84_HYAVF</name>
<dbReference type="PRINTS" id="PR00755">
    <property type="entry name" value="AFLATOXINBRP"/>
</dbReference>
<evidence type="ECO:0000313" key="5">
    <source>
        <dbReference type="Proteomes" id="UP000235786"/>
    </source>
</evidence>
<sequence>MEKFPKARRPHSKTRLGCFSCKKRRIRCDQARPECRNCISRGFDCEFPILKNKAKEDKKPSSLRVLPSTRELDEGEGSDSTVTGLALPPAHPSPYNLEPADLQFVQHFVGHTAALQESGGNKTYAWGTSMSAIINLSLSHPMVKDGMMAFAASHIGWLTKSDDLHKTAAMYQASAYRRLRKAIGSFSQESADGVFAATAILTWQATEWKSWSTLHQGMKAVMESMRPYAATSRFSTILLFNLRELDACTTFTPPSPHDIQRLDLCITHLRSASSFIHRATPLHIQLYNLLLTFALRVQSSPLNTSMTPDEQYEILFPLRGWIFLMPSAVLNTEVMDVNNLVCFAFYNATVLAIRPFFSEAVKFFYRVLHTEPLREIHRHFVYAEAVERGKGQEGEGEVGGILKEVVRLIGLCVEIADFDIEGLER</sequence>
<dbReference type="Proteomes" id="UP000235786">
    <property type="component" value="Unassembled WGS sequence"/>
</dbReference>
<dbReference type="SMART" id="SM00066">
    <property type="entry name" value="GAL4"/>
    <property type="match status" value="1"/>
</dbReference>
<accession>A0A2J6RL84</accession>
<dbReference type="PROSITE" id="PS00463">
    <property type="entry name" value="ZN2_CY6_FUNGAL_1"/>
    <property type="match status" value="1"/>
</dbReference>
<dbReference type="Pfam" id="PF00172">
    <property type="entry name" value="Zn_clus"/>
    <property type="match status" value="1"/>
</dbReference>
<gene>
    <name evidence="4" type="ORF">L207DRAFT_56119</name>
</gene>
<dbReference type="InterPro" id="IPR052400">
    <property type="entry name" value="Zn2-C6_fungal_TF"/>
</dbReference>
<dbReference type="CDD" id="cd00067">
    <property type="entry name" value="GAL4"/>
    <property type="match status" value="1"/>
</dbReference>
<organism evidence="4 5">
    <name type="scientific">Hyaloscypha variabilis (strain UAMH 11265 / GT02V1 / F)</name>
    <name type="common">Meliniomyces variabilis</name>
    <dbReference type="NCBI Taxonomy" id="1149755"/>
    <lineage>
        <taxon>Eukaryota</taxon>
        <taxon>Fungi</taxon>
        <taxon>Dikarya</taxon>
        <taxon>Ascomycota</taxon>
        <taxon>Pezizomycotina</taxon>
        <taxon>Leotiomycetes</taxon>
        <taxon>Helotiales</taxon>
        <taxon>Hyaloscyphaceae</taxon>
        <taxon>Hyaloscypha</taxon>
        <taxon>Hyaloscypha variabilis</taxon>
    </lineage>
</organism>
<dbReference type="InterPro" id="IPR036864">
    <property type="entry name" value="Zn2-C6_fun-type_DNA-bd_sf"/>
</dbReference>
<dbReference type="GO" id="GO:0000981">
    <property type="term" value="F:DNA-binding transcription factor activity, RNA polymerase II-specific"/>
    <property type="evidence" value="ECO:0007669"/>
    <property type="project" value="InterPro"/>
</dbReference>
<dbReference type="STRING" id="1149755.A0A2J6RL84"/>
<evidence type="ECO:0000313" key="4">
    <source>
        <dbReference type="EMBL" id="PMD39257.1"/>
    </source>
</evidence>